<dbReference type="InterPro" id="IPR016039">
    <property type="entry name" value="Thiolase-like"/>
</dbReference>
<evidence type="ECO:0000256" key="1">
    <source>
        <dbReference type="ARBA" id="ARBA00010982"/>
    </source>
</evidence>
<keyword evidence="3" id="KW-0012">Acyltransferase</keyword>
<dbReference type="GO" id="GO:0003985">
    <property type="term" value="F:acetyl-CoA C-acetyltransferase activity"/>
    <property type="evidence" value="ECO:0007669"/>
    <property type="project" value="TreeGrafter"/>
</dbReference>
<name>A0A1I7X8V7_HETBA</name>
<sequence>MSSKAGVFIVGAKRTAFGTFGGKLKNHTATDLGVVATQAALEHSGLKPENIDHVIFVRGYIVGVSLRSICQISNGSNCRKTRCSVQGETHLICMFQSKKKCQIIF</sequence>
<organism evidence="5 6">
    <name type="scientific">Heterorhabditis bacteriophora</name>
    <name type="common">Entomopathogenic nematode worm</name>
    <dbReference type="NCBI Taxonomy" id="37862"/>
    <lineage>
        <taxon>Eukaryota</taxon>
        <taxon>Metazoa</taxon>
        <taxon>Ecdysozoa</taxon>
        <taxon>Nematoda</taxon>
        <taxon>Chromadorea</taxon>
        <taxon>Rhabditida</taxon>
        <taxon>Rhabditina</taxon>
        <taxon>Rhabditomorpha</taxon>
        <taxon>Strongyloidea</taxon>
        <taxon>Heterorhabditidae</taxon>
        <taxon>Heterorhabditis</taxon>
    </lineage>
</organism>
<dbReference type="Proteomes" id="UP000095283">
    <property type="component" value="Unplaced"/>
</dbReference>
<keyword evidence="5" id="KW-1185">Reference proteome</keyword>
<dbReference type="SUPFAM" id="SSF53901">
    <property type="entry name" value="Thiolase-like"/>
    <property type="match status" value="1"/>
</dbReference>
<evidence type="ECO:0000313" key="6">
    <source>
        <dbReference type="WBParaSite" id="Hba_13832"/>
    </source>
</evidence>
<dbReference type="PANTHER" id="PTHR18919:SF107">
    <property type="entry name" value="ACETYL-COA ACETYLTRANSFERASE, CYTOSOLIC"/>
    <property type="match status" value="1"/>
</dbReference>
<keyword evidence="2" id="KW-0808">Transferase</keyword>
<dbReference type="InterPro" id="IPR020616">
    <property type="entry name" value="Thiolase_N"/>
</dbReference>
<evidence type="ECO:0000259" key="4">
    <source>
        <dbReference type="Pfam" id="PF00108"/>
    </source>
</evidence>
<accession>A0A1I7X8V7</accession>
<reference evidence="6" key="1">
    <citation type="submission" date="2016-11" db="UniProtKB">
        <authorList>
            <consortium name="WormBaseParasite"/>
        </authorList>
    </citation>
    <scope>IDENTIFICATION</scope>
</reference>
<dbReference type="Gene3D" id="3.40.47.10">
    <property type="match status" value="1"/>
</dbReference>
<dbReference type="WBParaSite" id="Hba_13832">
    <property type="protein sequence ID" value="Hba_13832"/>
    <property type="gene ID" value="Hba_13832"/>
</dbReference>
<dbReference type="PANTHER" id="PTHR18919">
    <property type="entry name" value="ACETYL-COA C-ACYLTRANSFERASE"/>
    <property type="match status" value="1"/>
</dbReference>
<evidence type="ECO:0000256" key="3">
    <source>
        <dbReference type="ARBA" id="ARBA00023315"/>
    </source>
</evidence>
<protein>
    <submittedName>
        <fullName evidence="6">Thiolase_N domain-containing protein</fullName>
    </submittedName>
</protein>
<proteinExistence type="inferred from homology"/>
<dbReference type="AlphaFoldDB" id="A0A1I7X8V7"/>
<comment type="similarity">
    <text evidence="1">Belongs to the thiolase-like superfamily. Thiolase family.</text>
</comment>
<evidence type="ECO:0000313" key="5">
    <source>
        <dbReference type="Proteomes" id="UP000095283"/>
    </source>
</evidence>
<feature type="domain" description="Thiolase N-terminal" evidence="4">
    <location>
        <begin position="7"/>
        <end position="56"/>
    </location>
</feature>
<evidence type="ECO:0000256" key="2">
    <source>
        <dbReference type="ARBA" id="ARBA00022679"/>
    </source>
</evidence>
<dbReference type="GO" id="GO:0005739">
    <property type="term" value="C:mitochondrion"/>
    <property type="evidence" value="ECO:0007669"/>
    <property type="project" value="TreeGrafter"/>
</dbReference>
<dbReference type="Pfam" id="PF00108">
    <property type="entry name" value="Thiolase_N"/>
    <property type="match status" value="1"/>
</dbReference>
<dbReference type="GO" id="GO:0006635">
    <property type="term" value="P:fatty acid beta-oxidation"/>
    <property type="evidence" value="ECO:0007669"/>
    <property type="project" value="TreeGrafter"/>
</dbReference>